<name>A0A0F9JGI7_9ZZZZ</name>
<proteinExistence type="predicted"/>
<accession>A0A0F9JGI7</accession>
<protein>
    <submittedName>
        <fullName evidence="1">Uncharacterized protein</fullName>
    </submittedName>
</protein>
<dbReference type="EMBL" id="LAZR01018000">
    <property type="protein sequence ID" value="KKL98107.1"/>
    <property type="molecule type" value="Genomic_DNA"/>
</dbReference>
<reference evidence="1" key="1">
    <citation type="journal article" date="2015" name="Nature">
        <title>Complex archaea that bridge the gap between prokaryotes and eukaryotes.</title>
        <authorList>
            <person name="Spang A."/>
            <person name="Saw J.H."/>
            <person name="Jorgensen S.L."/>
            <person name="Zaremba-Niedzwiedzka K."/>
            <person name="Martijn J."/>
            <person name="Lind A.E."/>
            <person name="van Eijk R."/>
            <person name="Schleper C."/>
            <person name="Guy L."/>
            <person name="Ettema T.J."/>
        </authorList>
    </citation>
    <scope>NUCLEOTIDE SEQUENCE</scope>
</reference>
<comment type="caution">
    <text evidence="1">The sequence shown here is derived from an EMBL/GenBank/DDBJ whole genome shotgun (WGS) entry which is preliminary data.</text>
</comment>
<sequence>MSELSRGQHVVFFQGRRPMKGVVEEVQDDGRVVLVVKTDGGATRIIKDGDEVKPVEEVKGKQARIRFHD</sequence>
<evidence type="ECO:0000313" key="1">
    <source>
        <dbReference type="EMBL" id="KKL98107.1"/>
    </source>
</evidence>
<organism evidence="1">
    <name type="scientific">marine sediment metagenome</name>
    <dbReference type="NCBI Taxonomy" id="412755"/>
    <lineage>
        <taxon>unclassified sequences</taxon>
        <taxon>metagenomes</taxon>
        <taxon>ecological metagenomes</taxon>
    </lineage>
</organism>
<dbReference type="AlphaFoldDB" id="A0A0F9JGI7"/>
<gene>
    <name evidence="1" type="ORF">LCGC14_1827780</name>
</gene>